<evidence type="ECO:0000256" key="6">
    <source>
        <dbReference type="ARBA" id="ARBA00022692"/>
    </source>
</evidence>
<feature type="transmembrane region" description="Helical" evidence="10">
    <location>
        <begin position="52"/>
        <end position="71"/>
    </location>
</feature>
<evidence type="ECO:0000256" key="5">
    <source>
        <dbReference type="ARBA" id="ARBA00022475"/>
    </source>
</evidence>
<dbReference type="PRINTS" id="PR00758">
    <property type="entry name" value="ARSENICPUMP"/>
</dbReference>
<evidence type="ECO:0000259" key="11">
    <source>
        <dbReference type="Pfam" id="PF03600"/>
    </source>
</evidence>
<feature type="transmembrane region" description="Helical" evidence="10">
    <location>
        <begin position="332"/>
        <end position="355"/>
    </location>
</feature>
<feature type="transmembrane region" description="Helical" evidence="10">
    <location>
        <begin position="308"/>
        <end position="325"/>
    </location>
</feature>
<dbReference type="Pfam" id="PF03600">
    <property type="entry name" value="CitMHS"/>
    <property type="match status" value="1"/>
</dbReference>
<dbReference type="Proteomes" id="UP000465304">
    <property type="component" value="Unassembled WGS sequence"/>
</dbReference>
<keyword evidence="8 10" id="KW-1133">Transmembrane helix</keyword>
<keyword evidence="7" id="KW-0059">Arsenical resistance</keyword>
<feature type="transmembrane region" description="Helical" evidence="10">
    <location>
        <begin position="239"/>
        <end position="257"/>
    </location>
</feature>
<comment type="similarity">
    <text evidence="2">Belongs to the ArsB family.</text>
</comment>
<keyword evidence="5" id="KW-1003">Cell membrane</keyword>
<comment type="similarity">
    <text evidence="3">Belongs to the CitM (TC 2.A.11) transporter family.</text>
</comment>
<evidence type="ECO:0000256" key="1">
    <source>
        <dbReference type="ARBA" id="ARBA00004651"/>
    </source>
</evidence>
<feature type="domain" description="Citrate transporter-like" evidence="11">
    <location>
        <begin position="24"/>
        <end position="339"/>
    </location>
</feature>
<evidence type="ECO:0000256" key="10">
    <source>
        <dbReference type="SAM" id="Phobius"/>
    </source>
</evidence>
<evidence type="ECO:0000256" key="4">
    <source>
        <dbReference type="ARBA" id="ARBA00022448"/>
    </source>
</evidence>
<comment type="subcellular location">
    <subcellularLocation>
        <location evidence="1">Cell membrane</location>
        <topology evidence="1">Multi-pass membrane protein</topology>
    </subcellularLocation>
</comment>
<feature type="transmembrane region" description="Helical" evidence="10">
    <location>
        <begin position="269"/>
        <end position="288"/>
    </location>
</feature>
<dbReference type="GO" id="GO:0015105">
    <property type="term" value="F:arsenite transmembrane transporter activity"/>
    <property type="evidence" value="ECO:0007669"/>
    <property type="project" value="InterPro"/>
</dbReference>
<feature type="transmembrane region" description="Helical" evidence="10">
    <location>
        <begin position="96"/>
        <end position="127"/>
    </location>
</feature>
<keyword evidence="13" id="KW-1185">Reference proteome</keyword>
<evidence type="ECO:0000313" key="12">
    <source>
        <dbReference type="EMBL" id="GFH05421.1"/>
    </source>
</evidence>
<keyword evidence="4" id="KW-0813">Transport</keyword>
<dbReference type="GO" id="GO:0005886">
    <property type="term" value="C:plasma membrane"/>
    <property type="evidence" value="ECO:0007669"/>
    <property type="project" value="UniProtKB-SubCell"/>
</dbReference>
<dbReference type="RefSeq" id="WP_163895164.1">
    <property type="nucleotide sequence ID" value="NZ_BLLB01000002.1"/>
</dbReference>
<evidence type="ECO:0000256" key="3">
    <source>
        <dbReference type="ARBA" id="ARBA00009843"/>
    </source>
</evidence>
<evidence type="ECO:0000256" key="7">
    <source>
        <dbReference type="ARBA" id="ARBA00022849"/>
    </source>
</evidence>
<feature type="transmembrane region" description="Helical" evidence="10">
    <location>
        <begin position="214"/>
        <end position="233"/>
    </location>
</feature>
<name>A0A7I9ZWL5_9MYCO</name>
<feature type="transmembrane region" description="Helical" evidence="10">
    <location>
        <begin position="385"/>
        <end position="408"/>
    </location>
</feature>
<evidence type="ECO:0000256" key="2">
    <source>
        <dbReference type="ARBA" id="ARBA00006433"/>
    </source>
</evidence>
<accession>A0A7I9ZWL5</accession>
<dbReference type="PANTHER" id="PTHR43302">
    <property type="entry name" value="TRANSPORTER ARSB-RELATED"/>
    <property type="match status" value="1"/>
</dbReference>
<protein>
    <submittedName>
        <fullName evidence="12">Arsenic transporter</fullName>
    </submittedName>
</protein>
<evidence type="ECO:0000313" key="13">
    <source>
        <dbReference type="Proteomes" id="UP000465304"/>
    </source>
</evidence>
<feature type="transmembrane region" description="Helical" evidence="10">
    <location>
        <begin position="171"/>
        <end position="193"/>
    </location>
</feature>
<keyword evidence="6 10" id="KW-0812">Transmembrane</keyword>
<keyword evidence="9 10" id="KW-0472">Membrane</keyword>
<comment type="caution">
    <text evidence="12">The sequence shown here is derived from an EMBL/GenBank/DDBJ whole genome shotgun (WGS) entry which is preliminary data.</text>
</comment>
<evidence type="ECO:0000256" key="8">
    <source>
        <dbReference type="ARBA" id="ARBA00022989"/>
    </source>
</evidence>
<gene>
    <name evidence="12" type="ORF">MHIP_59040</name>
</gene>
<proteinExistence type="inferred from homology"/>
<feature type="transmembrane region" description="Helical" evidence="10">
    <location>
        <begin position="27"/>
        <end position="45"/>
    </location>
</feature>
<dbReference type="EMBL" id="BLLB01000002">
    <property type="protein sequence ID" value="GFH05421.1"/>
    <property type="molecule type" value="Genomic_DNA"/>
</dbReference>
<dbReference type="AlphaFoldDB" id="A0A7I9ZWL5"/>
<dbReference type="GO" id="GO:0046685">
    <property type="term" value="P:response to arsenic-containing substance"/>
    <property type="evidence" value="ECO:0007669"/>
    <property type="project" value="UniProtKB-KW"/>
</dbReference>
<reference evidence="12 13" key="1">
    <citation type="journal article" date="2019" name="Emerg. Microbes Infect.">
        <title>Comprehensive subspecies identification of 175 nontuberculous mycobacteria species based on 7547 genomic profiles.</title>
        <authorList>
            <person name="Matsumoto Y."/>
            <person name="Kinjo T."/>
            <person name="Motooka D."/>
            <person name="Nabeya D."/>
            <person name="Jung N."/>
            <person name="Uechi K."/>
            <person name="Horii T."/>
            <person name="Iida T."/>
            <person name="Fujita J."/>
            <person name="Nakamura S."/>
        </authorList>
    </citation>
    <scope>NUCLEOTIDE SEQUENCE [LARGE SCALE GENOMIC DNA]</scope>
    <source>
        <strain evidence="12 13">JCM 30996</strain>
    </source>
</reference>
<evidence type="ECO:0000256" key="9">
    <source>
        <dbReference type="ARBA" id="ARBA00023136"/>
    </source>
</evidence>
<dbReference type="InterPro" id="IPR000802">
    <property type="entry name" value="Arsenical_pump_ArsB"/>
</dbReference>
<sequence>MELTLALTALIAVLGFALVRPHRWPEAVVAIPAAALVLGAGVISWHDAVAEVGRLLPVVGFLAAVLVLARLCDDEGLFQAAGAVMARTTSGSQNRFLAAVFAIAAAVTAILSLDATVVLLTPVVLATARTLSVSARPHAYATAHLANSASLLLPVSNLTNLLAFSAAGLTFLHFAAVMTLPWLAAIAVEFVLLRWLFGNELAVQPRRDTVSEPIEVPVFALVVLGLTLAGFALTSLAGFSPAWAALAGAVVLGVRGLRRRRTSIRRIAAAADVPFLAFVLCLGVVVDAVMNSGMESAMRQVIPDGTDLLSLLAIAAVAAVLSNVVNNLPAVLVLLPLVTVAGAPAVLAVLIGVNIGPNLTYVGSLANLLWRSVVRRDLEVGFGEFSRIGLCTTPAVLVAAVLGLWAGIQLFGI</sequence>
<organism evidence="12 13">
    <name type="scientific">Mycolicibacterium hippocampi</name>
    <dbReference type="NCBI Taxonomy" id="659824"/>
    <lineage>
        <taxon>Bacteria</taxon>
        <taxon>Bacillati</taxon>
        <taxon>Actinomycetota</taxon>
        <taxon>Actinomycetes</taxon>
        <taxon>Mycobacteriales</taxon>
        <taxon>Mycobacteriaceae</taxon>
        <taxon>Mycolicibacterium</taxon>
    </lineage>
</organism>
<dbReference type="InterPro" id="IPR004680">
    <property type="entry name" value="Cit_transptr-like_dom"/>
</dbReference>
<dbReference type="PANTHER" id="PTHR43302:SF5">
    <property type="entry name" value="TRANSPORTER ARSB-RELATED"/>
    <property type="match status" value="1"/>
</dbReference>